<proteinExistence type="inferred from homology"/>
<keyword evidence="2" id="KW-0489">Methyltransferase</keyword>
<accession>A0ABR9RSM3</accession>
<comment type="caution">
    <text evidence="6">The sequence shown here is derived from an EMBL/GenBank/DDBJ whole genome shotgun (WGS) entry which is preliminary data.</text>
</comment>
<dbReference type="Gene3D" id="3.40.50.150">
    <property type="entry name" value="Vaccinia Virus protein VP39"/>
    <property type="match status" value="1"/>
</dbReference>
<dbReference type="InterPro" id="IPR029063">
    <property type="entry name" value="SAM-dependent_MTases_sf"/>
</dbReference>
<keyword evidence="4" id="KW-0949">S-adenosyl-L-methionine</keyword>
<dbReference type="PRINTS" id="PR00506">
    <property type="entry name" value="D21N6MTFRASE"/>
</dbReference>
<organism evidence="6 7">
    <name type="scientific">Nocardioides malaquae</name>
    <dbReference type="NCBI Taxonomy" id="2773426"/>
    <lineage>
        <taxon>Bacteria</taxon>
        <taxon>Bacillati</taxon>
        <taxon>Actinomycetota</taxon>
        <taxon>Actinomycetes</taxon>
        <taxon>Propionibacteriales</taxon>
        <taxon>Nocardioidaceae</taxon>
        <taxon>Nocardioides</taxon>
    </lineage>
</organism>
<dbReference type="InterPro" id="IPR002295">
    <property type="entry name" value="N4/N6-MTase_EcoPI_Mod-like"/>
</dbReference>
<keyword evidence="3" id="KW-0808">Transferase</keyword>
<evidence type="ECO:0000259" key="5">
    <source>
        <dbReference type="Pfam" id="PF01555"/>
    </source>
</evidence>
<dbReference type="SUPFAM" id="SSF53335">
    <property type="entry name" value="S-adenosyl-L-methionine-dependent methyltransferases"/>
    <property type="match status" value="1"/>
</dbReference>
<keyword evidence="7" id="KW-1185">Reference proteome</keyword>
<gene>
    <name evidence="6" type="ORF">IEQ44_07930</name>
</gene>
<dbReference type="PIRSF" id="PIRSF015855">
    <property type="entry name" value="TypeIII_Mtase_mKpnI"/>
    <property type="match status" value="1"/>
</dbReference>
<comment type="similarity">
    <text evidence="1">Belongs to the N(4)/N(6)-methyltransferase family.</text>
</comment>
<evidence type="ECO:0000313" key="7">
    <source>
        <dbReference type="Proteomes" id="UP000756387"/>
    </source>
</evidence>
<evidence type="ECO:0000256" key="1">
    <source>
        <dbReference type="ARBA" id="ARBA00006594"/>
    </source>
</evidence>
<dbReference type="Pfam" id="PF01555">
    <property type="entry name" value="N6_N4_Mtase"/>
    <property type="match status" value="1"/>
</dbReference>
<dbReference type="PROSITE" id="PS00092">
    <property type="entry name" value="N6_MTASE"/>
    <property type="match status" value="1"/>
</dbReference>
<evidence type="ECO:0000313" key="6">
    <source>
        <dbReference type="EMBL" id="MBE7324578.1"/>
    </source>
</evidence>
<dbReference type="EMBL" id="JADCSA010000006">
    <property type="protein sequence ID" value="MBE7324578.1"/>
    <property type="molecule type" value="Genomic_DNA"/>
</dbReference>
<feature type="domain" description="DNA methylase N-4/N-6" evidence="5">
    <location>
        <begin position="104"/>
        <end position="420"/>
    </location>
</feature>
<reference evidence="6 7" key="1">
    <citation type="submission" date="2020-10" db="EMBL/GenBank/DDBJ databases">
        <title>Nocardioides sp. isolated from sludge.</title>
        <authorList>
            <person name="Zhang X."/>
        </authorList>
    </citation>
    <scope>NUCLEOTIDE SEQUENCE [LARGE SCALE GENOMIC DNA]</scope>
    <source>
        <strain evidence="6 7">Y6</strain>
    </source>
</reference>
<name>A0ABR9RSM3_9ACTN</name>
<evidence type="ECO:0000256" key="3">
    <source>
        <dbReference type="ARBA" id="ARBA00022679"/>
    </source>
</evidence>
<dbReference type="InterPro" id="IPR002052">
    <property type="entry name" value="DNA_methylase_N6_adenine_CS"/>
</dbReference>
<evidence type="ECO:0000256" key="2">
    <source>
        <dbReference type="ARBA" id="ARBA00022603"/>
    </source>
</evidence>
<protein>
    <submittedName>
        <fullName evidence="6">Site-specific DNA-methyltransferase</fullName>
    </submittedName>
</protein>
<dbReference type="Proteomes" id="UP000756387">
    <property type="component" value="Unassembled WGS sequence"/>
</dbReference>
<evidence type="ECO:0000256" key="4">
    <source>
        <dbReference type="ARBA" id="ARBA00022691"/>
    </source>
</evidence>
<dbReference type="InterPro" id="IPR002941">
    <property type="entry name" value="DNA_methylase_N4/N6"/>
</dbReference>
<sequence length="610" mass="67357">MTSDLDRRVTELKDLLPEAFTDGEFDPAKAAEVLGIATTGEREHYGLRWAGKQEAQASLQVGSVATLRPNLAKSIDYDTARNLVIEGDNLEVLRLLQRGYNDKVKLIYIDPPYNTGNTNWLYNDDFSDGLIAYLEATGQVAEDGNRKSSKTEAAGRRHSGWLSMMYPRLALARNLLAQDGVIFVSIDDNEVHNLRHLMDEVFGPENFVGTVIWQKVYSPKSSARHFSEDHDYLVVYARNANEWTPNLLPRTAEMDAAYKNPDNDPRGPWKSGDLSARNFYSKGTYPITCPSGRVIDGPPKGNYWRVSEESFREMDADGRIWWGTDGNATPSVKRFLSEVKQGRVPQTLWTYKEVGHNQDAKKQLLERVTFETSDSVFDTPKPTGLIRRMLTLATSPDGDDIVLDFFAGSGSTADGVLQANAEDGGNRRFISVQFPEPTGHSDYGTVADITRTRVAAAIEATQNTGNAATCPAGTFEFRYLELAASNFKVWDSSTAPTSEPELAEALALYSSNLAADADDHAIVAEVVLKEGATLDLPWRDVSLAGERTVLVGNKLAICLARNVTTELTDALVDLGVPRVVMLDAAFTDKDQAKSNAFYRLKNADITMRTV</sequence>